<accession>A0A7S0B8G5</accession>
<sequence length="195" mass="21359">MEVSFDTCGSQLNASLSIYRYVGTGAHRRLQLRSGLGGCGDRASLSMQMPHEVEQDEYKLVVEGLGSAEGDFSLRMACQLPEIHCGDAVAGRIQRTTPSRYGNSSGERLYTFSVGNGENITFDTCDSDFDTDIHIFELDRMSTSLFYTDGGCATGSSRARYTLPPLPASTRYTLLIEGYNEFFTGNFVLKMSCGS</sequence>
<dbReference type="AlphaFoldDB" id="A0A7S0B8G5"/>
<dbReference type="Gene3D" id="2.60.120.380">
    <property type="match status" value="1"/>
</dbReference>
<organism evidence="1">
    <name type="scientific">Pyrodinium bahamense</name>
    <dbReference type="NCBI Taxonomy" id="73915"/>
    <lineage>
        <taxon>Eukaryota</taxon>
        <taxon>Sar</taxon>
        <taxon>Alveolata</taxon>
        <taxon>Dinophyceae</taxon>
        <taxon>Gonyaulacales</taxon>
        <taxon>Pyrocystaceae</taxon>
        <taxon>Pyrodinium</taxon>
    </lineage>
</organism>
<proteinExistence type="predicted"/>
<protein>
    <submittedName>
        <fullName evidence="1">Uncharacterized protein</fullName>
    </submittedName>
</protein>
<reference evidence="1" key="1">
    <citation type="submission" date="2021-01" db="EMBL/GenBank/DDBJ databases">
        <authorList>
            <person name="Corre E."/>
            <person name="Pelletier E."/>
            <person name="Niang G."/>
            <person name="Scheremetjew M."/>
            <person name="Finn R."/>
            <person name="Kale V."/>
            <person name="Holt S."/>
            <person name="Cochrane G."/>
            <person name="Meng A."/>
            <person name="Brown T."/>
            <person name="Cohen L."/>
        </authorList>
    </citation>
    <scope>NUCLEOTIDE SEQUENCE</scope>
    <source>
        <strain evidence="1">Pbaha01</strain>
    </source>
</reference>
<evidence type="ECO:0000313" key="1">
    <source>
        <dbReference type="EMBL" id="CAD8385576.1"/>
    </source>
</evidence>
<name>A0A7S0B8G5_9DINO</name>
<dbReference type="EMBL" id="HBEG01048067">
    <property type="protein sequence ID" value="CAD8385576.1"/>
    <property type="molecule type" value="Transcribed_RNA"/>
</dbReference>
<gene>
    <name evidence="1" type="ORF">PBAH0796_LOCUS29264</name>
</gene>